<gene>
    <name evidence="1" type="ORF">AW10_00230</name>
</gene>
<dbReference type="EMBL" id="JEMX01000007">
    <property type="protein sequence ID" value="EXI82995.1"/>
    <property type="molecule type" value="Genomic_DNA"/>
</dbReference>
<proteinExistence type="predicted"/>
<sequence length="176" mass="19201">MDGNFAVWRRSLLVFCVLLLAACAGYSGSNLRPGVSTLAEIVASMGEPAMTWKDPDGSEQLAYPRGPAGTQTFMVHVGPDGKLQRIDKVLDSAHFARVQVGMSKDQVLRILGPSGSLWTQFFSRSNELAWSWLFCNDWNEQEFFDVMFDASTGIVRSTGQHPNLGGINGTAPPCSQ</sequence>
<name>A0A011Q1H5_9PROT</name>
<dbReference type="Proteomes" id="UP000021816">
    <property type="component" value="Unassembled WGS sequence"/>
</dbReference>
<evidence type="ECO:0008006" key="3">
    <source>
        <dbReference type="Google" id="ProtNLM"/>
    </source>
</evidence>
<dbReference type="STRING" id="1454003.AW10_00230"/>
<dbReference type="AlphaFoldDB" id="A0A011Q1H5"/>
<evidence type="ECO:0000313" key="1">
    <source>
        <dbReference type="EMBL" id="EXI82995.1"/>
    </source>
</evidence>
<organism evidence="1 2">
    <name type="scientific">Candidatus Accumulibacter appositus</name>
    <dbReference type="NCBI Taxonomy" id="1454003"/>
    <lineage>
        <taxon>Bacteria</taxon>
        <taxon>Pseudomonadati</taxon>
        <taxon>Pseudomonadota</taxon>
        <taxon>Betaproteobacteria</taxon>
        <taxon>Candidatus Accumulibacter</taxon>
    </lineage>
</organism>
<comment type="caution">
    <text evidence="1">The sequence shown here is derived from an EMBL/GenBank/DDBJ whole genome shotgun (WGS) entry which is preliminary data.</text>
</comment>
<reference evidence="1 2" key="1">
    <citation type="submission" date="2014-02" db="EMBL/GenBank/DDBJ databases">
        <title>Expanding our view of genomic diversity in Candidatus Accumulibacter clades.</title>
        <authorList>
            <person name="Skennerton C.T."/>
            <person name="Barr J.J."/>
            <person name="Slater F.R."/>
            <person name="Bond P.L."/>
            <person name="Tyson G.W."/>
        </authorList>
    </citation>
    <scope>NUCLEOTIDE SEQUENCE [LARGE SCALE GENOMIC DNA]</scope>
    <source>
        <strain evidence="2">BA-92</strain>
    </source>
</reference>
<protein>
    <recommendedName>
        <fullName evidence="3">Lipoprotein SmpA/OmlA domain-containing protein</fullName>
    </recommendedName>
</protein>
<evidence type="ECO:0000313" key="2">
    <source>
        <dbReference type="Proteomes" id="UP000021816"/>
    </source>
</evidence>
<accession>A0A011Q1H5</accession>
<dbReference type="PATRIC" id="fig|1454003.3.peg.234"/>